<comment type="caution">
    <text evidence="8">The sequence shown here is derived from an EMBL/GenBank/DDBJ whole genome shotgun (WGS) entry which is preliminary data.</text>
</comment>
<evidence type="ECO:0000313" key="8">
    <source>
        <dbReference type="EMBL" id="GHA42040.1"/>
    </source>
</evidence>
<evidence type="ECO:0000259" key="7">
    <source>
        <dbReference type="Pfam" id="PF14322"/>
    </source>
</evidence>
<dbReference type="RefSeq" id="WP_189605027.1">
    <property type="nucleotide sequence ID" value="NZ_BMXB01000010.1"/>
</dbReference>
<sequence>MKLNYIKTTILLGAVISFTACTDLELEETDSVFREDSGEGFSGVTDVPSALTNNYNAIRDQLNTQENLYALQEVTTDEMVVPTRGTDWGDNGLWRSLHQHTWDANHMFLLNSWNNNNRNVFNLSEIIAPESNANPQQLAEAKFLRAFSMFWVMDLFGQVPFREVNEGASVDPRVMTRPEAFDFVMKDLTEALPDLPNATPGPDANFASKAAAHYLIAKMHLNKHIYLGNAEASAEDMNQVIEHVDAIAEAGFGLQSGFFEIFEPTVDMETIWYTNTGVGSRIWNGLHYNQGAVGQDAGGWNGFSTLAEFYDLFEGPEDSNHPNVGQEERRGFVPLEGTSVSGAEGFFEGNNDEDEDGLIDGSDIGLGFLYGQQYELDGSMTPNRAGDPLFYTKEMPGLVGNPENTGIRVLKYHPSNGAYAEHMVLFRYADAHLMKAEAIMRGGTSGESALALVNELRELRQATPLASLSDQDMLDERGRELYNEMWRRQDLIRFGQFTDEWEFKPESEAFRVLYPIPTTALTSNPNLMQNEGY</sequence>
<evidence type="ECO:0000256" key="5">
    <source>
        <dbReference type="ARBA" id="ARBA00023237"/>
    </source>
</evidence>
<dbReference type="InterPro" id="IPR012944">
    <property type="entry name" value="SusD_RagB_dom"/>
</dbReference>
<dbReference type="GO" id="GO:0009279">
    <property type="term" value="C:cell outer membrane"/>
    <property type="evidence" value="ECO:0007669"/>
    <property type="project" value="UniProtKB-SubCell"/>
</dbReference>
<accession>A0A918SGK4</accession>
<organism evidence="8 9">
    <name type="scientific">Salinimicrobium marinum</name>
    <dbReference type="NCBI Taxonomy" id="680283"/>
    <lineage>
        <taxon>Bacteria</taxon>
        <taxon>Pseudomonadati</taxon>
        <taxon>Bacteroidota</taxon>
        <taxon>Flavobacteriia</taxon>
        <taxon>Flavobacteriales</taxon>
        <taxon>Flavobacteriaceae</taxon>
        <taxon>Salinimicrobium</taxon>
    </lineage>
</organism>
<dbReference type="Pfam" id="PF07980">
    <property type="entry name" value="SusD_RagB"/>
    <property type="match status" value="1"/>
</dbReference>
<gene>
    <name evidence="8" type="ORF">GCM10007103_24200</name>
</gene>
<feature type="domain" description="SusD-like N-terminal" evidence="7">
    <location>
        <begin position="45"/>
        <end position="219"/>
    </location>
</feature>
<dbReference type="AlphaFoldDB" id="A0A918SGK4"/>
<dbReference type="EMBL" id="BMXB01000010">
    <property type="protein sequence ID" value="GHA42040.1"/>
    <property type="molecule type" value="Genomic_DNA"/>
</dbReference>
<reference evidence="8" key="2">
    <citation type="submission" date="2020-09" db="EMBL/GenBank/DDBJ databases">
        <authorList>
            <person name="Sun Q."/>
            <person name="Kim S."/>
        </authorList>
    </citation>
    <scope>NUCLEOTIDE SEQUENCE</scope>
    <source>
        <strain evidence="8">KCTC 12719</strain>
    </source>
</reference>
<dbReference type="Pfam" id="PF14322">
    <property type="entry name" value="SusD-like_3"/>
    <property type="match status" value="1"/>
</dbReference>
<dbReference type="Gene3D" id="1.25.40.390">
    <property type="match status" value="1"/>
</dbReference>
<evidence type="ECO:0000256" key="2">
    <source>
        <dbReference type="ARBA" id="ARBA00006275"/>
    </source>
</evidence>
<evidence type="ECO:0000259" key="6">
    <source>
        <dbReference type="Pfam" id="PF07980"/>
    </source>
</evidence>
<keyword evidence="3" id="KW-0732">Signal</keyword>
<dbReference type="Proteomes" id="UP000610456">
    <property type="component" value="Unassembled WGS sequence"/>
</dbReference>
<evidence type="ECO:0000256" key="1">
    <source>
        <dbReference type="ARBA" id="ARBA00004442"/>
    </source>
</evidence>
<evidence type="ECO:0008006" key="10">
    <source>
        <dbReference type="Google" id="ProtNLM"/>
    </source>
</evidence>
<proteinExistence type="inferred from homology"/>
<dbReference type="InterPro" id="IPR011990">
    <property type="entry name" value="TPR-like_helical_dom_sf"/>
</dbReference>
<reference evidence="8" key="1">
    <citation type="journal article" date="2014" name="Int. J. Syst. Evol. Microbiol.">
        <title>Complete genome sequence of Corynebacterium casei LMG S-19264T (=DSM 44701T), isolated from a smear-ripened cheese.</title>
        <authorList>
            <consortium name="US DOE Joint Genome Institute (JGI-PGF)"/>
            <person name="Walter F."/>
            <person name="Albersmeier A."/>
            <person name="Kalinowski J."/>
            <person name="Ruckert C."/>
        </authorList>
    </citation>
    <scope>NUCLEOTIDE SEQUENCE</scope>
    <source>
        <strain evidence="8">KCTC 12719</strain>
    </source>
</reference>
<name>A0A918SGK4_9FLAO</name>
<evidence type="ECO:0000313" key="9">
    <source>
        <dbReference type="Proteomes" id="UP000610456"/>
    </source>
</evidence>
<dbReference type="SUPFAM" id="SSF48452">
    <property type="entry name" value="TPR-like"/>
    <property type="match status" value="1"/>
</dbReference>
<keyword evidence="9" id="KW-1185">Reference proteome</keyword>
<keyword evidence="4" id="KW-0472">Membrane</keyword>
<evidence type="ECO:0000256" key="3">
    <source>
        <dbReference type="ARBA" id="ARBA00022729"/>
    </source>
</evidence>
<dbReference type="PROSITE" id="PS51257">
    <property type="entry name" value="PROKAR_LIPOPROTEIN"/>
    <property type="match status" value="1"/>
</dbReference>
<comment type="similarity">
    <text evidence="2">Belongs to the SusD family.</text>
</comment>
<dbReference type="InterPro" id="IPR033985">
    <property type="entry name" value="SusD-like_N"/>
</dbReference>
<evidence type="ECO:0000256" key="4">
    <source>
        <dbReference type="ARBA" id="ARBA00023136"/>
    </source>
</evidence>
<protein>
    <recommendedName>
        <fullName evidence="10">Starch-binding associating with outer membrane</fullName>
    </recommendedName>
</protein>
<feature type="domain" description="RagB/SusD" evidence="6">
    <location>
        <begin position="269"/>
        <end position="501"/>
    </location>
</feature>
<keyword evidence="5" id="KW-0998">Cell outer membrane</keyword>
<comment type="subcellular location">
    <subcellularLocation>
        <location evidence="1">Cell outer membrane</location>
    </subcellularLocation>
</comment>